<keyword evidence="5" id="KW-0560">Oxidoreductase</keyword>
<feature type="binding site" evidence="8">
    <location>
        <position position="73"/>
    </location>
    <ligand>
        <name>[4Fe-4S] cluster</name>
        <dbReference type="ChEBI" id="CHEBI:49883"/>
        <note>4Fe-4S-S-AdoMet</note>
    </ligand>
</feature>
<dbReference type="GO" id="GO:0051539">
    <property type="term" value="F:4 iron, 4 sulfur cluster binding"/>
    <property type="evidence" value="ECO:0007669"/>
    <property type="project" value="UniProtKB-KW"/>
</dbReference>
<dbReference type="SFLD" id="SFLDS00029">
    <property type="entry name" value="Radical_SAM"/>
    <property type="match status" value="1"/>
</dbReference>
<name>A0A1F7F7H9_UNCRA</name>
<proteinExistence type="inferred from homology"/>
<dbReference type="InterPro" id="IPR058240">
    <property type="entry name" value="rSAM_sf"/>
</dbReference>
<keyword evidence="6 8" id="KW-0408">Iron</keyword>
<feature type="binding site" evidence="8">
    <location>
        <position position="76"/>
    </location>
    <ligand>
        <name>[4Fe-4S] cluster</name>
        <dbReference type="ChEBI" id="CHEBI:49883"/>
        <note>4Fe-4S-S-AdoMet</note>
    </ligand>
</feature>
<dbReference type="InterPro" id="IPR016431">
    <property type="entry name" value="Pyrv-formate_lyase-activ_prd"/>
</dbReference>
<dbReference type="InterPro" id="IPR013785">
    <property type="entry name" value="Aldolase_TIM"/>
</dbReference>
<dbReference type="GO" id="GO:0046872">
    <property type="term" value="F:metal ion binding"/>
    <property type="evidence" value="ECO:0007669"/>
    <property type="project" value="UniProtKB-KW"/>
</dbReference>
<sequence length="319" mass="35472">MAIHAEGFFSPYQRCGLCPRSCNVDRNAGAKGRCGESAVLRISSMGPHFGEEPPISGTKGSGTIFFTGCALGCFFCQNHQISRKGLGENYEEEEFLVAVLALVRHGVHNINYVTPDHFWPHVRHLISGLRRHALSLPQLINGSGYHTLDSVREMAEYTDIFLPDYKFADPGLAKYCADAEEYPEIALQAIECMVEQKGFLNSWPVEEGALSPPATKGVLVRHLILPGHIENSLLALTTLRERLGAYLPLSLMSQYHPNACCAGRGHFQRPITQEEFDRVFDKAMDLGFKNLFYQDPGVGAAFVPDFREAEPFEGNRVRP</sequence>
<evidence type="ECO:0000256" key="4">
    <source>
        <dbReference type="ARBA" id="ARBA00022723"/>
    </source>
</evidence>
<organism evidence="9 10">
    <name type="scientific">Candidatus Raymondbacteria bacterium RIFOXYD12_FULL_49_13</name>
    <dbReference type="NCBI Taxonomy" id="1817890"/>
    <lineage>
        <taxon>Bacteria</taxon>
        <taxon>Raymondiibacteriota</taxon>
    </lineage>
</organism>
<keyword evidence="7 8" id="KW-0411">Iron-sulfur</keyword>
<feature type="binding site" evidence="8">
    <location>
        <position position="69"/>
    </location>
    <ligand>
        <name>[4Fe-4S] cluster</name>
        <dbReference type="ChEBI" id="CHEBI:49883"/>
        <note>4Fe-4S-S-AdoMet</note>
    </ligand>
</feature>
<evidence type="ECO:0000256" key="6">
    <source>
        <dbReference type="ARBA" id="ARBA00023004"/>
    </source>
</evidence>
<evidence type="ECO:0000256" key="2">
    <source>
        <dbReference type="ARBA" id="ARBA00022485"/>
    </source>
</evidence>
<dbReference type="GO" id="GO:0016491">
    <property type="term" value="F:oxidoreductase activity"/>
    <property type="evidence" value="ECO:0007669"/>
    <property type="project" value="UniProtKB-KW"/>
</dbReference>
<keyword evidence="4 8" id="KW-0479">Metal-binding</keyword>
<dbReference type="PANTHER" id="PTHR43075:SF1">
    <property type="entry name" value="FORMATE LYASE ACTIVATING ENZYME, PUTATIVE (AFU_ORTHOLOGUE AFUA_2G15630)-RELATED"/>
    <property type="match status" value="1"/>
</dbReference>
<dbReference type="SFLD" id="SFLDG01099">
    <property type="entry name" value="Uncharacterised_Radical_SAM_Su"/>
    <property type="match status" value="1"/>
</dbReference>
<dbReference type="CDD" id="cd01335">
    <property type="entry name" value="Radical_SAM"/>
    <property type="match status" value="1"/>
</dbReference>
<accession>A0A1F7F7H9</accession>
<evidence type="ECO:0008006" key="11">
    <source>
        <dbReference type="Google" id="ProtNLM"/>
    </source>
</evidence>
<evidence type="ECO:0000256" key="3">
    <source>
        <dbReference type="ARBA" id="ARBA00022691"/>
    </source>
</evidence>
<comment type="similarity">
    <text evidence="1">Belongs to the organic radical-activating enzymes family.</text>
</comment>
<evidence type="ECO:0000256" key="5">
    <source>
        <dbReference type="ARBA" id="ARBA00023002"/>
    </source>
</evidence>
<dbReference type="InterPro" id="IPR007197">
    <property type="entry name" value="rSAM"/>
</dbReference>
<dbReference type="Proteomes" id="UP000179243">
    <property type="component" value="Unassembled WGS sequence"/>
</dbReference>
<evidence type="ECO:0000256" key="1">
    <source>
        <dbReference type="ARBA" id="ARBA00009777"/>
    </source>
</evidence>
<dbReference type="InterPro" id="IPR001989">
    <property type="entry name" value="Radical_activat_CS"/>
</dbReference>
<dbReference type="PROSITE" id="PS01087">
    <property type="entry name" value="RADICAL_ACTIVATING"/>
    <property type="match status" value="1"/>
</dbReference>
<protein>
    <recommendedName>
        <fullName evidence="11">Radical SAM core domain-containing protein</fullName>
    </recommendedName>
</protein>
<reference evidence="9 10" key="1">
    <citation type="journal article" date="2016" name="Nat. Commun.">
        <title>Thousands of microbial genomes shed light on interconnected biogeochemical processes in an aquifer system.</title>
        <authorList>
            <person name="Anantharaman K."/>
            <person name="Brown C.T."/>
            <person name="Hug L.A."/>
            <person name="Sharon I."/>
            <person name="Castelle C.J."/>
            <person name="Probst A.J."/>
            <person name="Thomas B.C."/>
            <person name="Singh A."/>
            <person name="Wilkins M.J."/>
            <person name="Karaoz U."/>
            <person name="Brodie E.L."/>
            <person name="Williams K.H."/>
            <person name="Hubbard S.S."/>
            <person name="Banfield J.F."/>
        </authorList>
    </citation>
    <scope>NUCLEOTIDE SEQUENCE [LARGE SCALE GENOMIC DNA]</scope>
</reference>
<dbReference type="AlphaFoldDB" id="A0A1F7F7H9"/>
<dbReference type="SUPFAM" id="SSF102114">
    <property type="entry name" value="Radical SAM enzymes"/>
    <property type="match status" value="1"/>
</dbReference>
<dbReference type="EMBL" id="MFYX01000107">
    <property type="protein sequence ID" value="OGK02477.1"/>
    <property type="molecule type" value="Genomic_DNA"/>
</dbReference>
<dbReference type="InterPro" id="IPR040085">
    <property type="entry name" value="MJ0674-like"/>
</dbReference>
<keyword evidence="3 8" id="KW-0949">S-adenosyl-L-methionine</keyword>
<dbReference type="Gene3D" id="3.20.20.70">
    <property type="entry name" value="Aldolase class I"/>
    <property type="match status" value="1"/>
</dbReference>
<evidence type="ECO:0000256" key="7">
    <source>
        <dbReference type="ARBA" id="ARBA00023014"/>
    </source>
</evidence>
<dbReference type="PANTHER" id="PTHR43075">
    <property type="entry name" value="FORMATE LYASE ACTIVATING ENZYME, PUTATIVE (AFU_ORTHOLOGUE AFUA_2G15630)-RELATED"/>
    <property type="match status" value="1"/>
</dbReference>
<gene>
    <name evidence="9" type="ORF">A2519_12105</name>
</gene>
<evidence type="ECO:0000313" key="9">
    <source>
        <dbReference type="EMBL" id="OGK02477.1"/>
    </source>
</evidence>
<evidence type="ECO:0000313" key="10">
    <source>
        <dbReference type="Proteomes" id="UP000179243"/>
    </source>
</evidence>
<evidence type="ECO:0000256" key="8">
    <source>
        <dbReference type="PIRSR" id="PIRSR004869-50"/>
    </source>
</evidence>
<comment type="cofactor">
    <cofactor evidence="8">
        <name>[4Fe-4S] cluster</name>
        <dbReference type="ChEBI" id="CHEBI:49883"/>
    </cofactor>
    <text evidence="8">Binds 1 [4Fe-4S] cluster. The cluster is coordinated with 3 cysteines and an exchangeable S-adenosyl-L-methionine.</text>
</comment>
<comment type="caution">
    <text evidence="9">The sequence shown here is derived from an EMBL/GenBank/DDBJ whole genome shotgun (WGS) entry which is preliminary data.</text>
</comment>
<dbReference type="PIRSF" id="PIRSF004869">
    <property type="entry name" value="PflX_prd"/>
    <property type="match status" value="1"/>
</dbReference>
<keyword evidence="2" id="KW-0004">4Fe-4S</keyword>